<accession>A0A7J8SJI2</accession>
<gene>
    <name evidence="1" type="ORF">Godav_003536</name>
</gene>
<dbReference type="AlphaFoldDB" id="A0A7J8SJI2"/>
<organism evidence="1 2">
    <name type="scientific">Gossypium davidsonii</name>
    <name type="common">Davidson's cotton</name>
    <name type="synonym">Gossypium klotzschianum subsp. davidsonii</name>
    <dbReference type="NCBI Taxonomy" id="34287"/>
    <lineage>
        <taxon>Eukaryota</taxon>
        <taxon>Viridiplantae</taxon>
        <taxon>Streptophyta</taxon>
        <taxon>Embryophyta</taxon>
        <taxon>Tracheophyta</taxon>
        <taxon>Spermatophyta</taxon>
        <taxon>Magnoliopsida</taxon>
        <taxon>eudicotyledons</taxon>
        <taxon>Gunneridae</taxon>
        <taxon>Pentapetalae</taxon>
        <taxon>rosids</taxon>
        <taxon>malvids</taxon>
        <taxon>Malvales</taxon>
        <taxon>Malvaceae</taxon>
        <taxon>Malvoideae</taxon>
        <taxon>Gossypium</taxon>
    </lineage>
</organism>
<name>A0A7J8SJI2_GOSDV</name>
<sequence length="107" mass="11813">MESCWAEKENSNNGCRLNNLKAADFGDSIPPTFVFGSRQLWLFPFRVFGVLIHANDGTKNLGDDSANPVKPALNESEALYKDMRRVRVAVTSNIVLGKHFSAQVQSG</sequence>
<dbReference type="Proteomes" id="UP000593561">
    <property type="component" value="Unassembled WGS sequence"/>
</dbReference>
<protein>
    <submittedName>
        <fullName evidence="1">Uncharacterized protein</fullName>
    </submittedName>
</protein>
<proteinExistence type="predicted"/>
<evidence type="ECO:0000313" key="1">
    <source>
        <dbReference type="EMBL" id="MBA0625766.1"/>
    </source>
</evidence>
<comment type="caution">
    <text evidence="1">The sequence shown here is derived from an EMBL/GenBank/DDBJ whole genome shotgun (WGS) entry which is preliminary data.</text>
</comment>
<dbReference type="EMBL" id="JABFAC010000010">
    <property type="protein sequence ID" value="MBA0625766.1"/>
    <property type="molecule type" value="Genomic_DNA"/>
</dbReference>
<reference evidence="1 2" key="1">
    <citation type="journal article" date="2019" name="Genome Biol. Evol.">
        <title>Insights into the evolution of the New World diploid cottons (Gossypium, subgenus Houzingenia) based on genome sequencing.</title>
        <authorList>
            <person name="Grover C.E."/>
            <person name="Arick M.A. 2nd"/>
            <person name="Thrash A."/>
            <person name="Conover J.L."/>
            <person name="Sanders W.S."/>
            <person name="Peterson D.G."/>
            <person name="Frelichowski J.E."/>
            <person name="Scheffler J.A."/>
            <person name="Scheffler B.E."/>
            <person name="Wendel J.F."/>
        </authorList>
    </citation>
    <scope>NUCLEOTIDE SEQUENCE [LARGE SCALE GENOMIC DNA]</scope>
    <source>
        <strain evidence="1">27</strain>
        <tissue evidence="1">Leaf</tissue>
    </source>
</reference>
<evidence type="ECO:0000313" key="2">
    <source>
        <dbReference type="Proteomes" id="UP000593561"/>
    </source>
</evidence>
<keyword evidence="2" id="KW-1185">Reference proteome</keyword>